<dbReference type="RefSeq" id="WP_415866925.1">
    <property type="nucleotide sequence ID" value="NZ_CP134537.1"/>
</dbReference>
<feature type="transmembrane region" description="Helical" evidence="8">
    <location>
        <begin position="71"/>
        <end position="92"/>
    </location>
</feature>
<comment type="similarity">
    <text evidence="7">Belongs to the GntP permease family.</text>
</comment>
<sequence>MDPIFIILIGTAVVLFCIIVLRVHAVVSLLFAALITALLTSTELIYNFALNSGMSEQEALNFSKISLGKRLGVAFGNTSGKIGILIALASVIGTSLMRSGGAERIVRSLLKLFGKKNSSLALLFSNFTLSIPVFFDTVFYLMIPIIKSMGIKNPKKFNLYLMVVIAGGVMAHSLIPPTPDPLFVAETMNIDLGTMMIGGMVIFLPDAIKAENKLNIWRLVNGNLEK</sequence>
<proteinExistence type="inferred from homology"/>
<feature type="transmembrane region" description="Helical" evidence="8">
    <location>
        <begin position="157"/>
        <end position="175"/>
    </location>
</feature>
<dbReference type="InterPro" id="IPR003474">
    <property type="entry name" value="Glcn_transporter"/>
</dbReference>
<comment type="subcellular location">
    <subcellularLocation>
        <location evidence="1">Cell membrane</location>
        <topology evidence="1">Multi-pass membrane protein</topology>
    </subcellularLocation>
</comment>
<evidence type="ECO:0000313" key="9">
    <source>
        <dbReference type="EMBL" id="WNH10689.1"/>
    </source>
</evidence>
<evidence type="ECO:0000256" key="1">
    <source>
        <dbReference type="ARBA" id="ARBA00004651"/>
    </source>
</evidence>
<feature type="transmembrane region" description="Helical" evidence="8">
    <location>
        <begin position="29"/>
        <end position="50"/>
    </location>
</feature>
<reference evidence="9 10" key="1">
    <citation type="submission" date="2023-09" db="EMBL/GenBank/DDBJ databases">
        <title>Thalassobella suaedae gen. nov., sp. nov., a marine bacterium of the family Flavobacteriaceae isolated from a halophyte Suaeda japonica.</title>
        <authorList>
            <person name="Lee S.Y."/>
            <person name="Hwang C.Y."/>
        </authorList>
    </citation>
    <scope>NUCLEOTIDE SEQUENCE [LARGE SCALE GENOMIC DNA]</scope>
    <source>
        <strain evidence="9 10">HL-DH14</strain>
    </source>
</reference>
<evidence type="ECO:0000256" key="5">
    <source>
        <dbReference type="ARBA" id="ARBA00022989"/>
    </source>
</evidence>
<dbReference type="PANTHER" id="PTHR30354">
    <property type="entry name" value="GNT FAMILY GLUCONATE TRANSPORTER"/>
    <property type="match status" value="1"/>
</dbReference>
<evidence type="ECO:0000256" key="4">
    <source>
        <dbReference type="ARBA" id="ARBA00022692"/>
    </source>
</evidence>
<keyword evidence="5 8" id="KW-1133">Transmembrane helix</keyword>
<evidence type="ECO:0000256" key="3">
    <source>
        <dbReference type="ARBA" id="ARBA00022475"/>
    </source>
</evidence>
<keyword evidence="2" id="KW-0813">Transport</keyword>
<keyword evidence="3" id="KW-1003">Cell membrane</keyword>
<evidence type="ECO:0000313" key="10">
    <source>
        <dbReference type="Proteomes" id="UP001302806"/>
    </source>
</evidence>
<feature type="transmembrane region" description="Helical" evidence="8">
    <location>
        <begin position="5"/>
        <end position="23"/>
    </location>
</feature>
<gene>
    <name evidence="9" type="ORF">RHP51_08625</name>
</gene>
<evidence type="ECO:0000256" key="8">
    <source>
        <dbReference type="SAM" id="Phobius"/>
    </source>
</evidence>
<accession>A0ABY9XXJ3</accession>
<dbReference type="Pfam" id="PF02447">
    <property type="entry name" value="GntP_permease"/>
    <property type="match status" value="1"/>
</dbReference>
<feature type="transmembrane region" description="Helical" evidence="8">
    <location>
        <begin position="120"/>
        <end position="145"/>
    </location>
</feature>
<evidence type="ECO:0000256" key="2">
    <source>
        <dbReference type="ARBA" id="ARBA00022448"/>
    </source>
</evidence>
<name>A0ABY9XXJ3_9FLAO</name>
<keyword evidence="4 8" id="KW-0812">Transmembrane</keyword>
<organism evidence="9 10">
    <name type="scientific">Thalassobellus suaedae</name>
    <dbReference type="NCBI Taxonomy" id="3074124"/>
    <lineage>
        <taxon>Bacteria</taxon>
        <taxon>Pseudomonadati</taxon>
        <taxon>Bacteroidota</taxon>
        <taxon>Flavobacteriia</taxon>
        <taxon>Flavobacteriales</taxon>
        <taxon>Flavobacteriaceae</taxon>
        <taxon>Thalassobellus</taxon>
    </lineage>
</organism>
<protein>
    <submittedName>
        <fullName evidence="9">SLC13 family permease</fullName>
    </submittedName>
</protein>
<evidence type="ECO:0000256" key="7">
    <source>
        <dbReference type="ARBA" id="ARBA00049663"/>
    </source>
</evidence>
<feature type="transmembrane region" description="Helical" evidence="8">
    <location>
        <begin position="187"/>
        <end position="208"/>
    </location>
</feature>
<dbReference type="PANTHER" id="PTHR30354:SF22">
    <property type="entry name" value="HIGH-AFFINITY GLUCONATE TRANSPORTER"/>
    <property type="match status" value="1"/>
</dbReference>
<dbReference type="EMBL" id="CP134537">
    <property type="protein sequence ID" value="WNH10689.1"/>
    <property type="molecule type" value="Genomic_DNA"/>
</dbReference>
<keyword evidence="6 8" id="KW-0472">Membrane</keyword>
<dbReference type="Proteomes" id="UP001302806">
    <property type="component" value="Chromosome"/>
</dbReference>
<evidence type="ECO:0000256" key="6">
    <source>
        <dbReference type="ARBA" id="ARBA00023136"/>
    </source>
</evidence>